<comment type="similarity">
    <text evidence="1">Belongs to the transposase IS21/IS408/IS1162 family.</text>
</comment>
<dbReference type="PANTHER" id="PTHR35004">
    <property type="entry name" value="TRANSPOSASE RV3428C-RELATED"/>
    <property type="match status" value="1"/>
</dbReference>
<comment type="caution">
    <text evidence="4">The sequence shown here is derived from an EMBL/GenBank/DDBJ whole genome shotgun (WGS) entry which is preliminary data.</text>
</comment>
<dbReference type="Gene3D" id="3.30.420.10">
    <property type="entry name" value="Ribonuclease H-like superfamily/Ribonuclease H"/>
    <property type="match status" value="1"/>
</dbReference>
<proteinExistence type="inferred from homology"/>
<evidence type="ECO:0000313" key="5">
    <source>
        <dbReference type="Proteomes" id="UP000294527"/>
    </source>
</evidence>
<dbReference type="Proteomes" id="UP000294527">
    <property type="component" value="Unassembled WGS sequence"/>
</dbReference>
<name>A0A4R4GEY7_9BACT</name>
<reference evidence="4 5" key="1">
    <citation type="journal article" date="2019" name="Nat. Microbiol.">
        <title>Genomic variation and strain-specific functional adaptation in the human gut microbiome during early life.</title>
        <authorList>
            <person name="Vatanen T."/>
            <person name="Plichta D.R."/>
            <person name="Somani J."/>
            <person name="Munch P.C."/>
            <person name="Arthur T.D."/>
            <person name="Hall A.B."/>
            <person name="Rudolf S."/>
            <person name="Oakeley E.J."/>
            <person name="Ke X."/>
            <person name="Young R.A."/>
            <person name="Haiser H.J."/>
            <person name="Kolde R."/>
            <person name="Yassour M."/>
            <person name="Luopajarvi K."/>
            <person name="Siljander H."/>
            <person name="Virtanen S.M."/>
            <person name="Ilonen J."/>
            <person name="Uibo R."/>
            <person name="Tillmann V."/>
            <person name="Mokurov S."/>
            <person name="Dorshakova N."/>
            <person name="Porter J.A."/>
            <person name="McHardy A.C."/>
            <person name="Lahdesmaki H."/>
            <person name="Vlamakis H."/>
            <person name="Huttenhower C."/>
            <person name="Knip M."/>
            <person name="Xavier R.J."/>
        </authorList>
    </citation>
    <scope>NUCLEOTIDE SEQUENCE [LARGE SCALE GENOMIC DNA]</scope>
    <source>
        <strain evidence="4 5">RJX1047</strain>
    </source>
</reference>
<dbReference type="InterPro" id="IPR054353">
    <property type="entry name" value="IstA-like_C"/>
</dbReference>
<evidence type="ECO:0000313" key="4">
    <source>
        <dbReference type="EMBL" id="TDA75211.1"/>
    </source>
</evidence>
<dbReference type="SUPFAM" id="SSF46689">
    <property type="entry name" value="Homeodomain-like"/>
    <property type="match status" value="1"/>
</dbReference>
<dbReference type="GO" id="GO:0003676">
    <property type="term" value="F:nucleic acid binding"/>
    <property type="evidence" value="ECO:0007669"/>
    <property type="project" value="InterPro"/>
</dbReference>
<dbReference type="GO" id="GO:0015074">
    <property type="term" value="P:DNA integration"/>
    <property type="evidence" value="ECO:0007669"/>
    <property type="project" value="InterPro"/>
</dbReference>
<dbReference type="InterPro" id="IPR036397">
    <property type="entry name" value="RNaseH_sf"/>
</dbReference>
<feature type="domain" description="Integrase catalytic" evidence="2">
    <location>
        <begin position="166"/>
        <end position="272"/>
    </location>
</feature>
<dbReference type="Pfam" id="PF22483">
    <property type="entry name" value="Mu-transpos_C_2"/>
    <property type="match status" value="1"/>
</dbReference>
<dbReference type="PANTHER" id="PTHR35004:SF6">
    <property type="entry name" value="TRANSPOSASE"/>
    <property type="match status" value="1"/>
</dbReference>
<dbReference type="Pfam" id="PF00665">
    <property type="entry name" value="rve"/>
    <property type="match status" value="1"/>
</dbReference>
<dbReference type="InterPro" id="IPR012337">
    <property type="entry name" value="RNaseH-like_sf"/>
</dbReference>
<sequence>MWIPHFSGDAYLCRLKKTDIIMITTSRFFKEKQYMWYKVRELQSKGLNKTQIGKHLGVDRSTVRRYLQMSREDFARRRNSHRKYTLKLAGYEEYVRGTLEEYPYISAARMHDWLRECYPDFPEVCDKTVFNFVEKVRCKYGIGKKSEARILRDYEKLPDTPYGEYAQADFGEKWMSAGNGRSTKVYFFAIVLARSRYKFTCFSRRPFDTELAIYAHERAFEYFGGKPEKILYDQDRVLISRENLGDLVLTRKFQTFVREQHFQPVFCHKADPESKGKVENVVKYVKENFLVARVFRDIDSLNREALEWLERTGNGKVHGTTRLVPREEFAVEKSFLIPYHGTPQPPQEEMREYHVRKDNTVQYRGNYYSLPCGTYRSGQTTVWLQETEGNVELYNKDTGKLICRHALCTRKGRTVYDDSHRKPRNAGVKIAERILFHVSGNKEVAMWMDNLKRRKERYYRDNLEVILRIIPGYDKNTLIEAIRICLDKGIYNGDSVKSLCEYVCRRKDNGTETYGLENCLPRQGGLIQSYNEILREYDKT</sequence>
<dbReference type="EMBL" id="SLTU01000001">
    <property type="protein sequence ID" value="TDA75211.1"/>
    <property type="molecule type" value="Genomic_DNA"/>
</dbReference>
<gene>
    <name evidence="4" type="ORF">E1I98_01840</name>
</gene>
<dbReference type="AlphaFoldDB" id="A0A4R4GEY7"/>
<dbReference type="InterPro" id="IPR009057">
    <property type="entry name" value="Homeodomain-like_sf"/>
</dbReference>
<dbReference type="InterPro" id="IPR001584">
    <property type="entry name" value="Integrase_cat-core"/>
</dbReference>
<accession>A0A4R4GEY7</accession>
<dbReference type="Gene3D" id="1.10.10.60">
    <property type="entry name" value="Homeodomain-like"/>
    <property type="match status" value="1"/>
</dbReference>
<organism evidence="4 5">
    <name type="scientific">Phocaeicola dorei</name>
    <dbReference type="NCBI Taxonomy" id="357276"/>
    <lineage>
        <taxon>Bacteria</taxon>
        <taxon>Pseudomonadati</taxon>
        <taxon>Bacteroidota</taxon>
        <taxon>Bacteroidia</taxon>
        <taxon>Bacteroidales</taxon>
        <taxon>Bacteroidaceae</taxon>
        <taxon>Phocaeicola</taxon>
    </lineage>
</organism>
<evidence type="ECO:0000259" key="2">
    <source>
        <dbReference type="Pfam" id="PF00665"/>
    </source>
</evidence>
<dbReference type="NCBIfam" id="NF033546">
    <property type="entry name" value="transpos_IS21"/>
    <property type="match status" value="1"/>
</dbReference>
<evidence type="ECO:0000256" key="1">
    <source>
        <dbReference type="ARBA" id="ARBA00009277"/>
    </source>
</evidence>
<feature type="domain" description="Transposase for insertion sequence element IS21-like C-terminal" evidence="3">
    <location>
        <begin position="345"/>
        <end position="417"/>
    </location>
</feature>
<protein>
    <submittedName>
        <fullName evidence="4">IS21 family transposase</fullName>
    </submittedName>
</protein>
<evidence type="ECO:0000259" key="3">
    <source>
        <dbReference type="Pfam" id="PF22483"/>
    </source>
</evidence>
<dbReference type="SUPFAM" id="SSF53098">
    <property type="entry name" value="Ribonuclease H-like"/>
    <property type="match status" value="1"/>
</dbReference>